<dbReference type="FunFam" id="1.10.630.10:FF:000022">
    <property type="entry name" value="Taxadiene 5-alpha hydroxylase"/>
    <property type="match status" value="1"/>
</dbReference>
<dbReference type="PROSITE" id="PS00086">
    <property type="entry name" value="CYTOCHROME_P450"/>
    <property type="match status" value="1"/>
</dbReference>
<accession>A0A8S0UC95</accession>
<evidence type="ECO:0000256" key="4">
    <source>
        <dbReference type="ARBA" id="ARBA00022692"/>
    </source>
</evidence>
<evidence type="ECO:0000256" key="10">
    <source>
        <dbReference type="PIRSR" id="PIRSR602401-1"/>
    </source>
</evidence>
<comment type="caution">
    <text evidence="12">The sequence shown here is derived from an EMBL/GenBank/DDBJ whole genome shotgun (WGS) entry which is preliminary data.</text>
</comment>
<evidence type="ECO:0000256" key="6">
    <source>
        <dbReference type="ARBA" id="ARBA00022989"/>
    </source>
</evidence>
<dbReference type="PRINTS" id="PR00463">
    <property type="entry name" value="EP450I"/>
</dbReference>
<evidence type="ECO:0000256" key="1">
    <source>
        <dbReference type="ARBA" id="ARBA00001971"/>
    </source>
</evidence>
<evidence type="ECO:0000256" key="9">
    <source>
        <dbReference type="ARBA" id="ARBA00023136"/>
    </source>
</evidence>
<comment type="cofactor">
    <cofactor evidence="1 10">
        <name>heme</name>
        <dbReference type="ChEBI" id="CHEBI:30413"/>
    </cofactor>
</comment>
<dbReference type="GO" id="GO:0020037">
    <property type="term" value="F:heme binding"/>
    <property type="evidence" value="ECO:0007669"/>
    <property type="project" value="InterPro"/>
</dbReference>
<proteinExistence type="inferred from homology"/>
<dbReference type="GO" id="GO:0016020">
    <property type="term" value="C:membrane"/>
    <property type="evidence" value="ECO:0007669"/>
    <property type="project" value="UniProtKB-SubCell"/>
</dbReference>
<keyword evidence="8 10" id="KW-0408">Iron</keyword>
<evidence type="ECO:0000313" key="13">
    <source>
        <dbReference type="Proteomes" id="UP000594638"/>
    </source>
</evidence>
<dbReference type="OrthoDB" id="442633at2759"/>
<keyword evidence="10" id="KW-0349">Heme</keyword>
<dbReference type="Proteomes" id="UP000594638">
    <property type="component" value="Unassembled WGS sequence"/>
</dbReference>
<dbReference type="Pfam" id="PF06881">
    <property type="entry name" value="Elongin_A"/>
    <property type="match status" value="1"/>
</dbReference>
<dbReference type="CDD" id="cd11043">
    <property type="entry name" value="CYP90-like"/>
    <property type="match status" value="1"/>
</dbReference>
<dbReference type="PRINTS" id="PR00385">
    <property type="entry name" value="P450"/>
</dbReference>
<dbReference type="Gene3D" id="1.10.630.10">
    <property type="entry name" value="Cytochrome P450"/>
    <property type="match status" value="1"/>
</dbReference>
<evidence type="ECO:0000256" key="7">
    <source>
        <dbReference type="ARBA" id="ARBA00023002"/>
    </source>
</evidence>
<dbReference type="GO" id="GO:0016712">
    <property type="term" value="F:oxidoreductase activity, acting on paired donors, with incorporation or reduction of molecular oxygen, reduced flavin or flavoprotein as one donor, and incorporation of one atom of oxygen"/>
    <property type="evidence" value="ECO:0007669"/>
    <property type="project" value="UniProtKB-ARBA"/>
</dbReference>
<reference evidence="12 13" key="1">
    <citation type="submission" date="2019-12" db="EMBL/GenBank/DDBJ databases">
        <authorList>
            <person name="Alioto T."/>
            <person name="Alioto T."/>
            <person name="Gomez Garrido J."/>
        </authorList>
    </citation>
    <scope>NUCLEOTIDE SEQUENCE [LARGE SCALE GENOMIC DNA]</scope>
</reference>
<comment type="similarity">
    <text evidence="3">Belongs to the cytochrome P450 family.</text>
</comment>
<comment type="subcellular location">
    <subcellularLocation>
        <location evidence="2">Membrane</location>
        <topology evidence="2">Single-pass membrane protein</topology>
    </subcellularLocation>
</comment>
<dbReference type="InterPro" id="IPR001128">
    <property type="entry name" value="Cyt_P450"/>
</dbReference>
<dbReference type="GO" id="GO:0070449">
    <property type="term" value="C:elongin complex"/>
    <property type="evidence" value="ECO:0007669"/>
    <property type="project" value="InterPro"/>
</dbReference>
<dbReference type="InterPro" id="IPR017972">
    <property type="entry name" value="Cyt_P450_CS"/>
</dbReference>
<keyword evidence="5 10" id="KW-0479">Metal-binding</keyword>
<keyword evidence="9 11" id="KW-0472">Membrane</keyword>
<dbReference type="GO" id="GO:0016125">
    <property type="term" value="P:sterol metabolic process"/>
    <property type="evidence" value="ECO:0007669"/>
    <property type="project" value="TreeGrafter"/>
</dbReference>
<dbReference type="GO" id="GO:0006368">
    <property type="term" value="P:transcription elongation by RNA polymerase II"/>
    <property type="evidence" value="ECO:0007669"/>
    <property type="project" value="InterPro"/>
</dbReference>
<feature type="transmembrane region" description="Helical" evidence="11">
    <location>
        <begin position="6"/>
        <end position="28"/>
    </location>
</feature>
<dbReference type="Pfam" id="PF00067">
    <property type="entry name" value="p450"/>
    <property type="match status" value="1"/>
</dbReference>
<evidence type="ECO:0000256" key="2">
    <source>
        <dbReference type="ARBA" id="ARBA00004167"/>
    </source>
</evidence>
<dbReference type="SUPFAM" id="SSF48264">
    <property type="entry name" value="Cytochrome P450"/>
    <property type="match status" value="1"/>
</dbReference>
<keyword evidence="7" id="KW-0560">Oxidoreductase</keyword>
<keyword evidence="13" id="KW-1185">Reference proteome</keyword>
<evidence type="ECO:0000256" key="3">
    <source>
        <dbReference type="ARBA" id="ARBA00010617"/>
    </source>
</evidence>
<keyword evidence="6 11" id="KW-1133">Transmembrane helix</keyword>
<dbReference type="InterPro" id="IPR010684">
    <property type="entry name" value="RNA_pol_II_trans_fac_SIII_A"/>
</dbReference>
<gene>
    <name evidence="12" type="ORF">OLEA9_A026451</name>
</gene>
<dbReference type="AlphaFoldDB" id="A0A8S0UC95"/>
<evidence type="ECO:0000256" key="11">
    <source>
        <dbReference type="SAM" id="Phobius"/>
    </source>
</evidence>
<dbReference type="InterPro" id="IPR002401">
    <property type="entry name" value="Cyt_P450_E_grp-I"/>
</dbReference>
<dbReference type="PANTHER" id="PTHR24286">
    <property type="entry name" value="CYTOCHROME P450 26"/>
    <property type="match status" value="1"/>
</dbReference>
<dbReference type="PANTHER" id="PTHR24286:SF221">
    <property type="entry name" value="TAXADIENE 5-ALPHA HYDROXYLASE"/>
    <property type="match status" value="1"/>
</dbReference>
<evidence type="ECO:0000256" key="5">
    <source>
        <dbReference type="ARBA" id="ARBA00022723"/>
    </source>
</evidence>
<evidence type="ECO:0000313" key="12">
    <source>
        <dbReference type="EMBL" id="CAA3015503.1"/>
    </source>
</evidence>
<organism evidence="12 13">
    <name type="scientific">Olea europaea subsp. europaea</name>
    <dbReference type="NCBI Taxonomy" id="158383"/>
    <lineage>
        <taxon>Eukaryota</taxon>
        <taxon>Viridiplantae</taxon>
        <taxon>Streptophyta</taxon>
        <taxon>Embryophyta</taxon>
        <taxon>Tracheophyta</taxon>
        <taxon>Spermatophyta</taxon>
        <taxon>Magnoliopsida</taxon>
        <taxon>eudicotyledons</taxon>
        <taxon>Gunneridae</taxon>
        <taxon>Pentapetalae</taxon>
        <taxon>asterids</taxon>
        <taxon>lamiids</taxon>
        <taxon>Lamiales</taxon>
        <taxon>Oleaceae</taxon>
        <taxon>Oleeae</taxon>
        <taxon>Olea</taxon>
    </lineage>
</organism>
<dbReference type="GO" id="GO:0005506">
    <property type="term" value="F:iron ion binding"/>
    <property type="evidence" value="ECO:0007669"/>
    <property type="project" value="InterPro"/>
</dbReference>
<dbReference type="EMBL" id="CACTIH010007557">
    <property type="protein sequence ID" value="CAA3015503.1"/>
    <property type="molecule type" value="Genomic_DNA"/>
</dbReference>
<dbReference type="Gene3D" id="6.10.250.3180">
    <property type="match status" value="1"/>
</dbReference>
<name>A0A8S0UC95_OLEEU</name>
<feature type="binding site" description="axial binding residue" evidence="10">
    <location>
        <position position="430"/>
    </location>
    <ligand>
        <name>heme</name>
        <dbReference type="ChEBI" id="CHEBI:30413"/>
    </ligand>
    <ligandPart>
        <name>Fe</name>
        <dbReference type="ChEBI" id="CHEBI:18248"/>
    </ligandPart>
</feature>
<sequence length="739" mass="84295">MDLEMNFLVYLSFSVFLAVSLAIFLTHYRSGKDKTKKKVPPGQMGIPWIGETIDFCKALRKNRLFEDFVEPRIQKYGKTFKTRLMGSPTVVVNGAEANKFFLSNEFKLVISSWPTSSVQLMGKDSIMEKQGEAHRCLRGIVATSLNSTGLDALVPKICKTVEAHMEKYWHGREKLGLYHLTKVLTFTIVLECLFGIEVKPGMLETFERVLEGVFAFPVTFPGSKFSSAKRARGEIKEMLGDIIRKNRDEMENQIEGEGEGEGEGILLSRLVAALIRGEITEAEVIDNVVLLVFAAHDTTSFAIAMTFRMLGHHPNCYSTLLQEHDIVLRSKRPNEVLTYEDTKKMKYTWQVACESMRIFPPIFGSFRKAIDDIEYDGYTIPKGWKVLWTTYGTHYDEEYFHDPLAFDPGRFDEPVHPYAFLPFGGGPRLCAGYQLAKLNILIFVHYVVTRYDWSLISPEEPIAIDPLPFPSQGMPIKISPNHQVLSASSSPWYPSPIKSSYHGLHKGATEIRTHCILKRIEMRMQRVPSLVDLCVQVAIDNVRYLGDVGETDFHLLERILPHCTLDQLMHIENCTEGTDLSLVTDKLWKRFYERQFGAHNTNVVIERMRKNKVTFKWKQLYEAKSKDVEEAQQKSIDRLRQLYQKEDARKQSRQVQVCTKIPPSNRKRTFHGGVNASNICNTKSGLMKKAKLEFLNSREVKNLAAMKSKVVRENHSIVPVKKPVVNARYAASSSSKLTK</sequence>
<protein>
    <submittedName>
        <fullName evidence="12">Taxadiene 5-alpha hydroxylase</fullName>
    </submittedName>
</protein>
<keyword evidence="4 11" id="KW-0812">Transmembrane</keyword>
<dbReference type="InterPro" id="IPR036396">
    <property type="entry name" value="Cyt_P450_sf"/>
</dbReference>
<dbReference type="Gramene" id="OE9A026451T1">
    <property type="protein sequence ID" value="OE9A026451C1"/>
    <property type="gene ID" value="OE9A026451"/>
</dbReference>
<evidence type="ECO:0000256" key="8">
    <source>
        <dbReference type="ARBA" id="ARBA00023004"/>
    </source>
</evidence>